<feature type="signal peptide" evidence="1">
    <location>
        <begin position="1"/>
        <end position="18"/>
    </location>
</feature>
<dbReference type="EMBL" id="JAQQWL010000006">
    <property type="protein sequence ID" value="KAK8069511.1"/>
    <property type="molecule type" value="Genomic_DNA"/>
</dbReference>
<evidence type="ECO:0000313" key="3">
    <source>
        <dbReference type="Proteomes" id="UP001480595"/>
    </source>
</evidence>
<accession>A0ABR1VE60</accession>
<gene>
    <name evidence="2" type="ORF">PG994_006127</name>
</gene>
<evidence type="ECO:0000313" key="2">
    <source>
        <dbReference type="EMBL" id="KAK8069511.1"/>
    </source>
</evidence>
<keyword evidence="1" id="KW-0732">Signal</keyword>
<protein>
    <recommendedName>
        <fullName evidence="4">Secreted protein</fullName>
    </recommendedName>
</protein>
<comment type="caution">
    <text evidence="2">The sequence shown here is derived from an EMBL/GenBank/DDBJ whole genome shotgun (WGS) entry which is preliminary data.</text>
</comment>
<feature type="chain" id="PRO_5046576604" description="Secreted protein" evidence="1">
    <location>
        <begin position="19"/>
        <end position="221"/>
    </location>
</feature>
<organism evidence="2 3">
    <name type="scientific">Apiospora phragmitis</name>
    <dbReference type="NCBI Taxonomy" id="2905665"/>
    <lineage>
        <taxon>Eukaryota</taxon>
        <taxon>Fungi</taxon>
        <taxon>Dikarya</taxon>
        <taxon>Ascomycota</taxon>
        <taxon>Pezizomycotina</taxon>
        <taxon>Sordariomycetes</taxon>
        <taxon>Xylariomycetidae</taxon>
        <taxon>Amphisphaeriales</taxon>
        <taxon>Apiosporaceae</taxon>
        <taxon>Apiospora</taxon>
    </lineage>
</organism>
<evidence type="ECO:0008006" key="4">
    <source>
        <dbReference type="Google" id="ProtNLM"/>
    </source>
</evidence>
<evidence type="ECO:0000256" key="1">
    <source>
        <dbReference type="SAM" id="SignalP"/>
    </source>
</evidence>
<proteinExistence type="predicted"/>
<dbReference type="Proteomes" id="UP001480595">
    <property type="component" value="Unassembled WGS sequence"/>
</dbReference>
<sequence>MLSLGFIAILAISAVASGTTDPVDCTVTTDFQGSTLKAAVLTGSLPADNKFPVPYRGLVWGSSFGVAEGTAMEHSGTDLNVSPYIAVDTANNFTKLMMEQYAEACLARTDSTLISYLINCTVEILDGADLSKAPIDTFRYQRTQKIDLSALKDDRFDSHKVENPQQLPVIVLRAIFHLDSTAQLIGGTSSLTSLAVLFDNFVYGLEKAPGKTAQCPGSLNA</sequence>
<keyword evidence="3" id="KW-1185">Reference proteome</keyword>
<dbReference type="RefSeq" id="XP_066716805.1">
    <property type="nucleotide sequence ID" value="XM_066857536.1"/>
</dbReference>
<dbReference type="GeneID" id="92090599"/>
<reference evidence="2 3" key="1">
    <citation type="submission" date="2023-01" db="EMBL/GenBank/DDBJ databases">
        <title>Analysis of 21 Apiospora genomes using comparative genomics revels a genus with tremendous synthesis potential of carbohydrate active enzymes and secondary metabolites.</title>
        <authorList>
            <person name="Sorensen T."/>
        </authorList>
    </citation>
    <scope>NUCLEOTIDE SEQUENCE [LARGE SCALE GENOMIC DNA]</scope>
    <source>
        <strain evidence="2 3">CBS 135458</strain>
    </source>
</reference>
<name>A0ABR1VE60_9PEZI</name>